<sequence>MSPQKKLAVKKPLRVRTTGSPLLTDVSWVSEGMDGTSACRVAVELGPFVEFTDNGRPEFHVTKKINWVLDRDTICWIDLMSDLDVEIASDSALLHAFDMYWEQRRLPLVVEVSDDPQNRTEPCVEQGTIEAPGNPSTKRSTPKPKPKPVDTWGENDEVEYVGVADEKEKYKDLVSDDEEVDPDYEPDSDEDDDDLAVGDEEECESVAHITDVENPNIDVDFPTLTRGGTEHIARLRGASGGFMRHDYRMAEHGRQMIMERISVRKRLADKLTGQILPSVMKAIYAKSKNLGYKLYSAHSHTGEIGGTCRDLKTWRHTLDLIAQECNCKKWQLTGIPSTHAIFLIVSWRGLELEKFVSDYYSVATFKRAYAGFVVPMTDNSQWQKVNVGFKLYPPILKRSAGRPRSRRLKGVEEVCSGKRKHRCKRCGQFGHIMKTCNEPVDDPSAPPPAPPKPKRKRVKKVVVNPITNPTTNQFGAALGTQASEVNQSSPITRSSAKALNMHAADTGEVTQSSPNTRSRARSLNLDVPETSEVTESSPIKRSKARSLSMEVAGPSTRSQTTRGKNAK</sequence>
<feature type="compositionally biased region" description="Polar residues" evidence="2">
    <location>
        <begin position="508"/>
        <end position="517"/>
    </location>
</feature>
<dbReference type="STRING" id="39946.B8BAK0"/>
<feature type="region of interest" description="Disordered" evidence="2">
    <location>
        <begin position="437"/>
        <end position="457"/>
    </location>
</feature>
<dbReference type="InterPro" id="IPR001878">
    <property type="entry name" value="Znf_CCHC"/>
</dbReference>
<feature type="region of interest" description="Disordered" evidence="2">
    <location>
        <begin position="471"/>
        <end position="567"/>
    </location>
</feature>
<accession>B8BAK0</accession>
<dbReference type="GO" id="GO:0003676">
    <property type="term" value="F:nucleic acid binding"/>
    <property type="evidence" value="ECO:0007669"/>
    <property type="project" value="InterPro"/>
</dbReference>
<evidence type="ECO:0000256" key="2">
    <source>
        <dbReference type="SAM" id="MobiDB-lite"/>
    </source>
</evidence>
<name>B8BAK0_ORYSI</name>
<dbReference type="HOGENOM" id="CLU_472057_0_0_1"/>
<keyword evidence="5" id="KW-1185">Reference proteome</keyword>
<feature type="compositionally biased region" description="Polar residues" evidence="2">
    <location>
        <begin position="471"/>
        <end position="497"/>
    </location>
</feature>
<evidence type="ECO:0000313" key="5">
    <source>
        <dbReference type="Proteomes" id="UP000007015"/>
    </source>
</evidence>
<evidence type="ECO:0000259" key="3">
    <source>
        <dbReference type="PROSITE" id="PS50158"/>
    </source>
</evidence>
<gene>
    <name evidence="4" type="ORF">OsI_29170</name>
</gene>
<reference evidence="4 5" key="1">
    <citation type="journal article" date="2005" name="PLoS Biol.">
        <title>The genomes of Oryza sativa: a history of duplications.</title>
        <authorList>
            <person name="Yu J."/>
            <person name="Wang J."/>
            <person name="Lin W."/>
            <person name="Li S."/>
            <person name="Li H."/>
            <person name="Zhou J."/>
            <person name="Ni P."/>
            <person name="Dong W."/>
            <person name="Hu S."/>
            <person name="Zeng C."/>
            <person name="Zhang J."/>
            <person name="Zhang Y."/>
            <person name="Li R."/>
            <person name="Xu Z."/>
            <person name="Li S."/>
            <person name="Li X."/>
            <person name="Zheng H."/>
            <person name="Cong L."/>
            <person name="Lin L."/>
            <person name="Yin J."/>
            <person name="Geng J."/>
            <person name="Li G."/>
            <person name="Shi J."/>
            <person name="Liu J."/>
            <person name="Lv H."/>
            <person name="Li J."/>
            <person name="Wang J."/>
            <person name="Deng Y."/>
            <person name="Ran L."/>
            <person name="Shi X."/>
            <person name="Wang X."/>
            <person name="Wu Q."/>
            <person name="Li C."/>
            <person name="Ren X."/>
            <person name="Wang J."/>
            <person name="Wang X."/>
            <person name="Li D."/>
            <person name="Liu D."/>
            <person name="Zhang X."/>
            <person name="Ji Z."/>
            <person name="Zhao W."/>
            <person name="Sun Y."/>
            <person name="Zhang Z."/>
            <person name="Bao J."/>
            <person name="Han Y."/>
            <person name="Dong L."/>
            <person name="Ji J."/>
            <person name="Chen P."/>
            <person name="Wu S."/>
            <person name="Liu J."/>
            <person name="Xiao Y."/>
            <person name="Bu D."/>
            <person name="Tan J."/>
            <person name="Yang L."/>
            <person name="Ye C."/>
            <person name="Zhang J."/>
            <person name="Xu J."/>
            <person name="Zhou Y."/>
            <person name="Yu Y."/>
            <person name="Zhang B."/>
            <person name="Zhuang S."/>
            <person name="Wei H."/>
            <person name="Liu B."/>
            <person name="Lei M."/>
            <person name="Yu H."/>
            <person name="Li Y."/>
            <person name="Xu H."/>
            <person name="Wei S."/>
            <person name="He X."/>
            <person name="Fang L."/>
            <person name="Zhang Z."/>
            <person name="Zhang Y."/>
            <person name="Huang X."/>
            <person name="Su Z."/>
            <person name="Tong W."/>
            <person name="Li J."/>
            <person name="Tong Z."/>
            <person name="Li S."/>
            <person name="Ye J."/>
            <person name="Wang L."/>
            <person name="Fang L."/>
            <person name="Lei T."/>
            <person name="Chen C."/>
            <person name="Chen H."/>
            <person name="Xu Z."/>
            <person name="Li H."/>
            <person name="Huang H."/>
            <person name="Zhang F."/>
            <person name="Xu H."/>
            <person name="Li N."/>
            <person name="Zhao C."/>
            <person name="Li S."/>
            <person name="Dong L."/>
            <person name="Huang Y."/>
            <person name="Li L."/>
            <person name="Xi Y."/>
            <person name="Qi Q."/>
            <person name="Li W."/>
            <person name="Zhang B."/>
            <person name="Hu W."/>
            <person name="Zhang Y."/>
            <person name="Tian X."/>
            <person name="Jiao Y."/>
            <person name="Liang X."/>
            <person name="Jin J."/>
            <person name="Gao L."/>
            <person name="Zheng W."/>
            <person name="Hao B."/>
            <person name="Liu S."/>
            <person name="Wang W."/>
            <person name="Yuan L."/>
            <person name="Cao M."/>
            <person name="McDermott J."/>
            <person name="Samudrala R."/>
            <person name="Wang J."/>
            <person name="Wong G.K."/>
            <person name="Yang H."/>
        </authorList>
    </citation>
    <scope>NUCLEOTIDE SEQUENCE [LARGE SCALE GENOMIC DNA]</scope>
    <source>
        <strain evidence="5">cv. 93-11</strain>
    </source>
</reference>
<dbReference type="GO" id="GO:0008270">
    <property type="term" value="F:zinc ion binding"/>
    <property type="evidence" value="ECO:0007669"/>
    <property type="project" value="UniProtKB-KW"/>
</dbReference>
<feature type="compositionally biased region" description="Polar residues" evidence="2">
    <location>
        <begin position="555"/>
        <end position="567"/>
    </location>
</feature>
<keyword evidence="1" id="KW-0479">Metal-binding</keyword>
<protein>
    <recommendedName>
        <fullName evidence="3">CCHC-type domain-containing protein</fullName>
    </recommendedName>
</protein>
<dbReference type="PROSITE" id="PS50158">
    <property type="entry name" value="ZF_CCHC"/>
    <property type="match status" value="1"/>
</dbReference>
<feature type="compositionally biased region" description="Basic and acidic residues" evidence="2">
    <location>
        <begin position="164"/>
        <end position="174"/>
    </location>
</feature>
<evidence type="ECO:0000256" key="1">
    <source>
        <dbReference type="PROSITE-ProRule" id="PRU00047"/>
    </source>
</evidence>
<dbReference type="Gramene" id="BGIOSGA027008-TA">
    <property type="protein sequence ID" value="BGIOSGA027008-PA"/>
    <property type="gene ID" value="BGIOSGA027008"/>
</dbReference>
<keyword evidence="1" id="KW-0863">Zinc-finger</keyword>
<feature type="domain" description="CCHC-type" evidence="3">
    <location>
        <begin position="422"/>
        <end position="438"/>
    </location>
</feature>
<evidence type="ECO:0000313" key="4">
    <source>
        <dbReference type="EMBL" id="EEC83548.1"/>
    </source>
</evidence>
<dbReference type="PANTHER" id="PTHR31973">
    <property type="entry name" value="POLYPROTEIN, PUTATIVE-RELATED"/>
    <property type="match status" value="1"/>
</dbReference>
<feature type="compositionally biased region" description="Acidic residues" evidence="2">
    <location>
        <begin position="175"/>
        <end position="196"/>
    </location>
</feature>
<keyword evidence="1" id="KW-0862">Zinc</keyword>
<dbReference type="EMBL" id="CM000133">
    <property type="protein sequence ID" value="EEC83548.1"/>
    <property type="molecule type" value="Genomic_DNA"/>
</dbReference>
<organism evidence="4 5">
    <name type="scientific">Oryza sativa subsp. indica</name>
    <name type="common">Rice</name>
    <dbReference type="NCBI Taxonomy" id="39946"/>
    <lineage>
        <taxon>Eukaryota</taxon>
        <taxon>Viridiplantae</taxon>
        <taxon>Streptophyta</taxon>
        <taxon>Embryophyta</taxon>
        <taxon>Tracheophyta</taxon>
        <taxon>Spermatophyta</taxon>
        <taxon>Magnoliopsida</taxon>
        <taxon>Liliopsida</taxon>
        <taxon>Poales</taxon>
        <taxon>Poaceae</taxon>
        <taxon>BOP clade</taxon>
        <taxon>Oryzoideae</taxon>
        <taxon>Oryzeae</taxon>
        <taxon>Oryzinae</taxon>
        <taxon>Oryza</taxon>
        <taxon>Oryza sativa</taxon>
    </lineage>
</organism>
<dbReference type="PANTHER" id="PTHR31973:SF187">
    <property type="entry name" value="MUTATOR TRANSPOSASE MUDRA PROTEIN"/>
    <property type="match status" value="1"/>
</dbReference>
<dbReference type="AlphaFoldDB" id="B8BAK0"/>
<proteinExistence type="predicted"/>
<feature type="region of interest" description="Disordered" evidence="2">
    <location>
        <begin position="112"/>
        <end position="196"/>
    </location>
</feature>
<dbReference type="Proteomes" id="UP000007015">
    <property type="component" value="Chromosome 8"/>
</dbReference>